<feature type="compositionally biased region" description="Polar residues" evidence="1">
    <location>
        <begin position="366"/>
        <end position="376"/>
    </location>
</feature>
<evidence type="ECO:0000313" key="4">
    <source>
        <dbReference type="Proteomes" id="UP000000599"/>
    </source>
</evidence>
<dbReference type="InParanoid" id="Q6BKD5"/>
<dbReference type="PROSITE" id="PS51159">
    <property type="entry name" value="CBM21"/>
    <property type="match status" value="1"/>
</dbReference>
<dbReference type="RefSeq" id="XP_461336.2">
    <property type="nucleotide sequence ID" value="XM_461336.1"/>
</dbReference>
<gene>
    <name evidence="3" type="ordered locus">DEHA2F22858g</name>
</gene>
<dbReference type="GO" id="GO:0005979">
    <property type="term" value="P:regulation of glycogen biosynthetic process"/>
    <property type="evidence" value="ECO:0007669"/>
    <property type="project" value="TreeGrafter"/>
</dbReference>
<dbReference type="PANTHER" id="PTHR12307:SF36">
    <property type="entry name" value="GLYCOGEN-BINDING SUBUNIT 76A"/>
    <property type="match status" value="1"/>
</dbReference>
<dbReference type="GeneID" id="2903454"/>
<dbReference type="Gene3D" id="2.60.40.2440">
    <property type="entry name" value="Carbohydrate binding type-21 domain"/>
    <property type="match status" value="1"/>
</dbReference>
<evidence type="ECO:0000313" key="3">
    <source>
        <dbReference type="EMBL" id="CAG89742.2"/>
    </source>
</evidence>
<organism evidence="3 4">
    <name type="scientific">Debaryomyces hansenii (strain ATCC 36239 / CBS 767 / BCRC 21394 / JCM 1990 / NBRC 0083 / IGC 2968)</name>
    <name type="common">Yeast</name>
    <name type="synonym">Torulaspora hansenii</name>
    <dbReference type="NCBI Taxonomy" id="284592"/>
    <lineage>
        <taxon>Eukaryota</taxon>
        <taxon>Fungi</taxon>
        <taxon>Dikarya</taxon>
        <taxon>Ascomycota</taxon>
        <taxon>Saccharomycotina</taxon>
        <taxon>Pichiomycetes</taxon>
        <taxon>Debaryomycetaceae</taxon>
        <taxon>Debaryomyces</taxon>
    </lineage>
</organism>
<keyword evidence="4" id="KW-1185">Reference proteome</keyword>
<reference evidence="3 4" key="1">
    <citation type="journal article" date="2004" name="Nature">
        <title>Genome evolution in yeasts.</title>
        <authorList>
            <consortium name="Genolevures"/>
            <person name="Dujon B."/>
            <person name="Sherman D."/>
            <person name="Fischer G."/>
            <person name="Durrens P."/>
            <person name="Casaregola S."/>
            <person name="Lafontaine I."/>
            <person name="de Montigny J."/>
            <person name="Marck C."/>
            <person name="Neuveglise C."/>
            <person name="Talla E."/>
            <person name="Goffard N."/>
            <person name="Frangeul L."/>
            <person name="Aigle M."/>
            <person name="Anthouard V."/>
            <person name="Babour A."/>
            <person name="Barbe V."/>
            <person name="Barnay S."/>
            <person name="Blanchin S."/>
            <person name="Beckerich J.M."/>
            <person name="Beyne E."/>
            <person name="Bleykasten C."/>
            <person name="Boisrame A."/>
            <person name="Boyer J."/>
            <person name="Cattolico L."/>
            <person name="Confanioleri F."/>
            <person name="de Daruvar A."/>
            <person name="Despons L."/>
            <person name="Fabre E."/>
            <person name="Fairhead C."/>
            <person name="Ferry-Dumazet H."/>
            <person name="Groppi A."/>
            <person name="Hantraye F."/>
            <person name="Hennequin C."/>
            <person name="Jauniaux N."/>
            <person name="Joyet P."/>
            <person name="Kachouri R."/>
            <person name="Kerrest A."/>
            <person name="Koszul R."/>
            <person name="Lemaire M."/>
            <person name="Lesur I."/>
            <person name="Ma L."/>
            <person name="Muller H."/>
            <person name="Nicaud J.M."/>
            <person name="Nikolski M."/>
            <person name="Oztas S."/>
            <person name="Ozier-Kalogeropoulos O."/>
            <person name="Pellenz S."/>
            <person name="Potier S."/>
            <person name="Richard G.F."/>
            <person name="Straub M.L."/>
            <person name="Suleau A."/>
            <person name="Swennene D."/>
            <person name="Tekaia F."/>
            <person name="Wesolowski-Louvel M."/>
            <person name="Westhof E."/>
            <person name="Wirth B."/>
            <person name="Zeniou-Meyer M."/>
            <person name="Zivanovic I."/>
            <person name="Bolotin-Fukuhara M."/>
            <person name="Thierry A."/>
            <person name="Bouchier C."/>
            <person name="Caudron B."/>
            <person name="Scarpelli C."/>
            <person name="Gaillardin C."/>
            <person name="Weissenbach J."/>
            <person name="Wincker P."/>
            <person name="Souciet J.L."/>
        </authorList>
    </citation>
    <scope>NUCLEOTIDE SEQUENCE [LARGE SCALE GENOMIC DNA]</scope>
    <source>
        <strain evidence="4">ATCC 36239 / CBS 767 / BCRC 21394 / JCM 1990 / NBRC 0083 / IGC 2968</strain>
    </source>
</reference>
<dbReference type="OMA" id="EFPQFNE"/>
<feature type="domain" description="CBM21" evidence="2">
    <location>
        <begin position="185"/>
        <end position="296"/>
    </location>
</feature>
<dbReference type="GO" id="GO:0000164">
    <property type="term" value="C:protein phosphatase type 1 complex"/>
    <property type="evidence" value="ECO:0007669"/>
    <property type="project" value="TreeGrafter"/>
</dbReference>
<protein>
    <submittedName>
        <fullName evidence="3">DEHA2F22858p</fullName>
    </submittedName>
</protein>
<dbReference type="Proteomes" id="UP000000599">
    <property type="component" value="Chromosome F"/>
</dbReference>
<feature type="region of interest" description="Disordered" evidence="1">
    <location>
        <begin position="365"/>
        <end position="447"/>
    </location>
</feature>
<dbReference type="HOGENOM" id="CLU_438799_0_0_1"/>
<dbReference type="InterPro" id="IPR005036">
    <property type="entry name" value="CBM21_dom"/>
</dbReference>
<evidence type="ECO:0000256" key="1">
    <source>
        <dbReference type="SAM" id="MobiDB-lite"/>
    </source>
</evidence>
<dbReference type="EMBL" id="CR382138">
    <property type="protein sequence ID" value="CAG89742.2"/>
    <property type="molecule type" value="Genomic_DNA"/>
</dbReference>
<dbReference type="AlphaFoldDB" id="Q6BKD5"/>
<dbReference type="STRING" id="284592.Q6BKD5"/>
<dbReference type="Pfam" id="PF03370">
    <property type="entry name" value="CBM_21"/>
    <property type="match status" value="1"/>
</dbReference>
<dbReference type="eggNOG" id="KOG3986">
    <property type="taxonomic scope" value="Eukaryota"/>
</dbReference>
<dbReference type="InterPro" id="IPR050782">
    <property type="entry name" value="PP1_regulatory_subunit_3"/>
</dbReference>
<dbReference type="KEGG" id="dha:DEHA2F22858g"/>
<dbReference type="InterPro" id="IPR038175">
    <property type="entry name" value="CBM21_dom_sf"/>
</dbReference>
<feature type="compositionally biased region" description="Polar residues" evidence="1">
    <location>
        <begin position="114"/>
        <end position="133"/>
    </location>
</feature>
<accession>Q6BKD5</accession>
<sequence length="509" mass="56622">MSKIPSISPLTVTNLISKQADEIEDICSDGDTESSLSTIKMGGKVSGSSEGKDSVKEDGKRIDERPGLLRKKSGELIKSSLKLSGLSRSLSASQLGSKSVRFATRLANVKMFDGQQSPSTVSTAENTPMSSPQALDDFNSKGYFDLKWEDDEVSDITSDTSSDEEIHFHSPATYRIAHSDFRPPRNIYDKQDMPCYLQSIKLSPEKTALVGLIMVKNLAFEKRLSIKLTFNAWRSVLIINNISYSKSFSSINFDQFKFVIPLEHMPKQLDLQFVIKYEVGGNSFWDNNNSKNYHISLQPFETASNTKLHNSSFKNTVTQFDELVTKLVNYRKADCALDGDIINNDEYVYSKKPFSSKAKSDFHNRYNINDNLSEPRSNPHEPRSNPFISSTPTINIEPPSNSSSSSGGAVPTRPPLKMSYSTSDISNVKPKYSKSYKSKQSVPQGNDSTNFNSQFYTNLLQSYCFYNGDKSTSSPSSNSSSTPQFNSTNTIPHASTASTLQSYSDSIYI</sequence>
<evidence type="ECO:0000259" key="2">
    <source>
        <dbReference type="PROSITE" id="PS51159"/>
    </source>
</evidence>
<name>Q6BKD5_DEBHA</name>
<proteinExistence type="predicted"/>
<feature type="compositionally biased region" description="Low complexity" evidence="1">
    <location>
        <begin position="471"/>
        <end position="490"/>
    </location>
</feature>
<feature type="region of interest" description="Disordered" evidence="1">
    <location>
        <begin position="114"/>
        <end position="134"/>
    </location>
</feature>
<feature type="region of interest" description="Disordered" evidence="1">
    <location>
        <begin position="28"/>
        <end position="65"/>
    </location>
</feature>
<dbReference type="GO" id="GO:2001069">
    <property type="term" value="F:glycogen binding"/>
    <property type="evidence" value="ECO:0007669"/>
    <property type="project" value="TreeGrafter"/>
</dbReference>
<feature type="compositionally biased region" description="Basic and acidic residues" evidence="1">
    <location>
        <begin position="50"/>
        <end position="65"/>
    </location>
</feature>
<dbReference type="OrthoDB" id="1881at2759"/>
<dbReference type="GO" id="GO:0008157">
    <property type="term" value="F:protein phosphatase 1 binding"/>
    <property type="evidence" value="ECO:0007669"/>
    <property type="project" value="TreeGrafter"/>
</dbReference>
<feature type="region of interest" description="Disordered" evidence="1">
    <location>
        <begin position="471"/>
        <end position="493"/>
    </location>
</feature>
<dbReference type="CAZy" id="CBM21">
    <property type="family name" value="Carbohydrate-Binding Module Family 21"/>
</dbReference>
<dbReference type="PANTHER" id="PTHR12307">
    <property type="entry name" value="PROTEIN PHOSPHATASE 1 REGULATORY SUBUNIT"/>
    <property type="match status" value="1"/>
</dbReference>
<dbReference type="VEuPathDB" id="FungiDB:DEHA2F22858g"/>